<protein>
    <recommendedName>
        <fullName evidence="5">RNA-binding S4 domain-containing protein</fullName>
    </recommendedName>
</protein>
<evidence type="ECO:0000256" key="4">
    <source>
        <dbReference type="SAM" id="MobiDB-lite"/>
    </source>
</evidence>
<dbReference type="GO" id="GO:0003727">
    <property type="term" value="F:single-stranded RNA binding"/>
    <property type="evidence" value="ECO:0007669"/>
    <property type="project" value="InterPro"/>
</dbReference>
<evidence type="ECO:0000256" key="2">
    <source>
        <dbReference type="ARBA" id="ARBA00022884"/>
    </source>
</evidence>
<reference evidence="6" key="1">
    <citation type="submission" date="2018-05" db="EMBL/GenBank/DDBJ databases">
        <authorList>
            <person name="Lanie J.A."/>
            <person name="Ng W.-L."/>
            <person name="Kazmierczak K.M."/>
            <person name="Andrzejewski T.M."/>
            <person name="Davidsen T.M."/>
            <person name="Wayne K.J."/>
            <person name="Tettelin H."/>
            <person name="Glass J.I."/>
            <person name="Rusch D."/>
            <person name="Podicherti R."/>
            <person name="Tsui H.-C.T."/>
            <person name="Winkler M.E."/>
        </authorList>
    </citation>
    <scope>NUCLEOTIDE SEQUENCE</scope>
</reference>
<dbReference type="InterPro" id="IPR025708">
    <property type="entry name" value="HSP15"/>
</dbReference>
<proteinExistence type="inferred from homology"/>
<dbReference type="GO" id="GO:0034605">
    <property type="term" value="P:cellular response to heat"/>
    <property type="evidence" value="ECO:0007669"/>
    <property type="project" value="InterPro"/>
</dbReference>
<name>A0A381PBY2_9ZZZZ</name>
<keyword evidence="2" id="KW-0694">RNA-binding</keyword>
<dbReference type="InterPro" id="IPR002942">
    <property type="entry name" value="S4_RNA-bd"/>
</dbReference>
<dbReference type="Gene3D" id="3.10.290.10">
    <property type="entry name" value="RNA-binding S4 domain"/>
    <property type="match status" value="1"/>
</dbReference>
<dbReference type="InterPro" id="IPR036986">
    <property type="entry name" value="S4_RNA-bd_sf"/>
</dbReference>
<feature type="compositionally biased region" description="Basic residues" evidence="4">
    <location>
        <begin position="111"/>
        <end position="125"/>
    </location>
</feature>
<dbReference type="GO" id="GO:0043023">
    <property type="term" value="F:ribosomal large subunit binding"/>
    <property type="evidence" value="ECO:0007669"/>
    <property type="project" value="InterPro"/>
</dbReference>
<evidence type="ECO:0000256" key="3">
    <source>
        <dbReference type="ARBA" id="ARBA00023125"/>
    </source>
</evidence>
<feature type="domain" description="RNA-binding S4" evidence="5">
    <location>
        <begin position="6"/>
        <end position="68"/>
    </location>
</feature>
<dbReference type="CDD" id="cd00165">
    <property type="entry name" value="S4"/>
    <property type="match status" value="1"/>
</dbReference>
<evidence type="ECO:0000259" key="5">
    <source>
        <dbReference type="SMART" id="SM00363"/>
    </source>
</evidence>
<dbReference type="PIRSF" id="PIRSF016821">
    <property type="entry name" value="HSP15"/>
    <property type="match status" value="1"/>
</dbReference>
<dbReference type="SMART" id="SM00363">
    <property type="entry name" value="S4"/>
    <property type="match status" value="1"/>
</dbReference>
<accession>A0A381PBY2</accession>
<feature type="region of interest" description="Disordered" evidence="4">
    <location>
        <begin position="85"/>
        <end position="125"/>
    </location>
</feature>
<dbReference type="PROSITE" id="PS50889">
    <property type="entry name" value="S4"/>
    <property type="match status" value="1"/>
</dbReference>
<organism evidence="6">
    <name type="scientific">marine metagenome</name>
    <dbReference type="NCBI Taxonomy" id="408172"/>
    <lineage>
        <taxon>unclassified sequences</taxon>
        <taxon>metagenomes</taxon>
        <taxon>ecological metagenomes</taxon>
    </lineage>
</organism>
<dbReference type="EMBL" id="UINC01000928">
    <property type="protein sequence ID" value="SUZ64124.1"/>
    <property type="molecule type" value="Genomic_DNA"/>
</dbReference>
<evidence type="ECO:0000256" key="1">
    <source>
        <dbReference type="ARBA" id="ARBA00008396"/>
    </source>
</evidence>
<evidence type="ECO:0000313" key="6">
    <source>
        <dbReference type="EMBL" id="SUZ64124.1"/>
    </source>
</evidence>
<comment type="similarity">
    <text evidence="1">Belongs to the HSP15 family.</text>
</comment>
<dbReference type="AlphaFoldDB" id="A0A381PBY2"/>
<dbReference type="SUPFAM" id="SSF55174">
    <property type="entry name" value="Alpha-L RNA-binding motif"/>
    <property type="match status" value="1"/>
</dbReference>
<sequence>MTTDSCRIDRWLWAVRVFRSRASSKDACDRGAVRVNGTTAKPASKVRVGDQVVVRVRGNKRELQVKELLDKRVGPAVAAACYYDHTPVPQRPSVSTAGAQVAKRDRGAGRPTKRDRRRIDRFRRG</sequence>
<dbReference type="Pfam" id="PF01479">
    <property type="entry name" value="S4"/>
    <property type="match status" value="1"/>
</dbReference>
<gene>
    <name evidence="6" type="ORF">METZ01_LOCUS16978</name>
</gene>
<keyword evidence="3" id="KW-0238">DNA-binding</keyword>
<dbReference type="GO" id="GO:0003677">
    <property type="term" value="F:DNA binding"/>
    <property type="evidence" value="ECO:0007669"/>
    <property type="project" value="UniProtKB-KW"/>
</dbReference>